<dbReference type="EMBL" id="QEIV01002701">
    <property type="protein sequence ID" value="PWZ93048.1"/>
    <property type="molecule type" value="Genomic_DNA"/>
</dbReference>
<organism evidence="2 3">
    <name type="scientific">Staphylococcus pseudintermedius</name>
    <dbReference type="NCBI Taxonomy" id="283734"/>
    <lineage>
        <taxon>Bacteria</taxon>
        <taxon>Bacillati</taxon>
        <taxon>Bacillota</taxon>
        <taxon>Bacilli</taxon>
        <taxon>Bacillales</taxon>
        <taxon>Staphylococcaceae</taxon>
        <taxon>Staphylococcus</taxon>
        <taxon>Staphylococcus intermedius group</taxon>
    </lineage>
</organism>
<feature type="signal peptide" evidence="1">
    <location>
        <begin position="1"/>
        <end position="18"/>
    </location>
</feature>
<evidence type="ECO:0000313" key="3">
    <source>
        <dbReference type="Proteomes" id="UP000246351"/>
    </source>
</evidence>
<dbReference type="Proteomes" id="UP000246351">
    <property type="component" value="Unassembled WGS sequence"/>
</dbReference>
<feature type="non-terminal residue" evidence="2">
    <location>
        <position position="70"/>
    </location>
</feature>
<accession>A0A317Z292</accession>
<evidence type="ECO:0000313" key="2">
    <source>
        <dbReference type="EMBL" id="PWZ93048.1"/>
    </source>
</evidence>
<proteinExistence type="predicted"/>
<name>A0A317Z292_STAPS</name>
<sequence>IRTFWVNLPIVASSSAQAIAYANIPGWPATYARVISAGIDVITAEATGTTKNVSFGYAGATTAFVNAQSA</sequence>
<evidence type="ECO:0000256" key="1">
    <source>
        <dbReference type="SAM" id="SignalP"/>
    </source>
</evidence>
<protein>
    <submittedName>
        <fullName evidence="2">Uncharacterized protein</fullName>
    </submittedName>
</protein>
<feature type="non-terminal residue" evidence="2">
    <location>
        <position position="1"/>
    </location>
</feature>
<feature type="chain" id="PRO_5039040642" evidence="1">
    <location>
        <begin position="19"/>
        <end position="70"/>
    </location>
</feature>
<dbReference type="AlphaFoldDB" id="A0A317Z292"/>
<reference evidence="2 3" key="1">
    <citation type="journal article" date="2018" name="Vet. Microbiol.">
        <title>Clonal diversity and geographic distribution of methicillin-resistant Staphylococcus pseudintermedius from Australian animals: Discovery of novel sequence types.</title>
        <authorList>
            <person name="Worthing K.A."/>
            <person name="Abraham S."/>
            <person name="Coombs G.W."/>
            <person name="Pang S."/>
            <person name="Saputra S."/>
            <person name="Jordan D."/>
            <person name="Trott D.J."/>
            <person name="Norris J.M."/>
        </authorList>
    </citation>
    <scope>NUCLEOTIDE SEQUENCE [LARGE SCALE GENOMIC DNA]</scope>
    <source>
        <strain evidence="2 3">ST71 3</strain>
    </source>
</reference>
<comment type="caution">
    <text evidence="2">The sequence shown here is derived from an EMBL/GenBank/DDBJ whole genome shotgun (WGS) entry which is preliminary data.</text>
</comment>
<gene>
    <name evidence="2" type="ORF">DD924_20790</name>
</gene>
<keyword evidence="1" id="KW-0732">Signal</keyword>